<dbReference type="Proteomes" id="UP000317369">
    <property type="component" value="Chromosome"/>
</dbReference>
<feature type="compositionally biased region" description="Gly residues" evidence="1">
    <location>
        <begin position="208"/>
        <end position="218"/>
    </location>
</feature>
<evidence type="ECO:0000313" key="3">
    <source>
        <dbReference type="Proteomes" id="UP000317369"/>
    </source>
</evidence>
<protein>
    <submittedName>
        <fullName evidence="2">Uncharacterized protein</fullName>
    </submittedName>
</protein>
<sequence>MTNNGTKSLPNDIAMFPRQAFFVTDSRVTSYLRQSFRRCLIWIEGEGDVYIDSGNQGSLFVEKRIDSEPNPSPSVLKPIIKGLKPYQNSNWREIVNHNFSSLITGSTSNDIALEGNESGTLHFIDLEAESIVWFSPKSHDQRFQKNQNGTLIIPDGASIKEIADICDYNFSMAITNVTCTNDFVIRIVNQGIWHIFAENLDGIPDNGDGAGGGGGGGSSSSSDGNGSGSGPSSSSSNDAEYMQFASCLTGDAADWWLDISAYQPQVFEINGECFVPSGHTDNPPGALIPWTTVSKYDSCNDCHGCCKTGDCYFHPDSTVSGYQEGISELVSEGERLEFSGLEYVSCGSWKGKGTFKTLGEDGWSDGIEKNVVVTYGSGAFSINGSSLKAENCECESGHYYLEFNDPVDGPHKSTLTVSVDNNDKCAQDEGGSSSSSQAANMPSLTVLASNPANNAICEACENFLGYQDDSKGVKCDAVTSSCGCVRFSQRCPENKWAPSVEAVQAVVTPPKPEPLIVFYPYVRGEFGNRELRYSIRSLENIEGDVEIYVVGDDPGIPGGQFGAINHIHVEKRSGSFCDMFYKAILFAGMRFMQGKQFLWMNDDFYFVNHTPLSYLKHAKASGRYSTSSVSRITENNNGKWQQLRQRSLVKLLETRTRAYDYTGHLPTVYDADKLRELNKTYQFINGQLTPQIIYHNLYPSGKPFADRKQCRVRSEISIGELQSQAEDACVLNHVASQFGGTVEKYLKTRFPHKSRWEG</sequence>
<dbReference type="KEGG" id="pcor:KS4_23470"/>
<feature type="region of interest" description="Disordered" evidence="1">
    <location>
        <begin position="206"/>
        <end position="237"/>
    </location>
</feature>
<feature type="compositionally biased region" description="Low complexity" evidence="1">
    <location>
        <begin position="219"/>
        <end position="237"/>
    </location>
</feature>
<reference evidence="2 3" key="1">
    <citation type="submission" date="2019-02" db="EMBL/GenBank/DDBJ databases">
        <title>Deep-cultivation of Planctomycetes and their phenomic and genomic characterization uncovers novel biology.</title>
        <authorList>
            <person name="Wiegand S."/>
            <person name="Jogler M."/>
            <person name="Boedeker C."/>
            <person name="Pinto D."/>
            <person name="Vollmers J."/>
            <person name="Rivas-Marin E."/>
            <person name="Kohn T."/>
            <person name="Peeters S.H."/>
            <person name="Heuer A."/>
            <person name="Rast P."/>
            <person name="Oberbeckmann S."/>
            <person name="Bunk B."/>
            <person name="Jeske O."/>
            <person name="Meyerdierks A."/>
            <person name="Storesund J.E."/>
            <person name="Kallscheuer N."/>
            <person name="Luecker S."/>
            <person name="Lage O.M."/>
            <person name="Pohl T."/>
            <person name="Merkel B.J."/>
            <person name="Hornburger P."/>
            <person name="Mueller R.-W."/>
            <person name="Bruemmer F."/>
            <person name="Labrenz M."/>
            <person name="Spormann A.M."/>
            <person name="Op den Camp H."/>
            <person name="Overmann J."/>
            <person name="Amann R."/>
            <person name="Jetten M.S.M."/>
            <person name="Mascher T."/>
            <person name="Medema M.H."/>
            <person name="Devos D.P."/>
            <person name="Kaster A.-K."/>
            <person name="Ovreas L."/>
            <person name="Rohde M."/>
            <person name="Galperin M.Y."/>
            <person name="Jogler C."/>
        </authorList>
    </citation>
    <scope>NUCLEOTIDE SEQUENCE [LARGE SCALE GENOMIC DNA]</scope>
    <source>
        <strain evidence="2 3">KS4</strain>
    </source>
</reference>
<evidence type="ECO:0000313" key="2">
    <source>
        <dbReference type="EMBL" id="QDU34280.1"/>
    </source>
</evidence>
<accession>A0A517YVN3</accession>
<dbReference type="AlphaFoldDB" id="A0A517YVN3"/>
<organism evidence="2 3">
    <name type="scientific">Poriferisphaera corsica</name>
    <dbReference type="NCBI Taxonomy" id="2528020"/>
    <lineage>
        <taxon>Bacteria</taxon>
        <taxon>Pseudomonadati</taxon>
        <taxon>Planctomycetota</taxon>
        <taxon>Phycisphaerae</taxon>
        <taxon>Phycisphaerales</taxon>
        <taxon>Phycisphaeraceae</taxon>
        <taxon>Poriferisphaera</taxon>
    </lineage>
</organism>
<keyword evidence="3" id="KW-1185">Reference proteome</keyword>
<gene>
    <name evidence="2" type="ORF">KS4_23470</name>
</gene>
<proteinExistence type="predicted"/>
<evidence type="ECO:0000256" key="1">
    <source>
        <dbReference type="SAM" id="MobiDB-lite"/>
    </source>
</evidence>
<dbReference type="EMBL" id="CP036425">
    <property type="protein sequence ID" value="QDU34280.1"/>
    <property type="molecule type" value="Genomic_DNA"/>
</dbReference>
<name>A0A517YVN3_9BACT</name>